<dbReference type="Pfam" id="PF00535">
    <property type="entry name" value="Glycos_transf_2"/>
    <property type="match status" value="1"/>
</dbReference>
<dbReference type="RefSeq" id="WP_344786223.1">
    <property type="nucleotide sequence ID" value="NZ_BAAAZW010000017.1"/>
</dbReference>
<dbReference type="SUPFAM" id="SSF53448">
    <property type="entry name" value="Nucleotide-diphospho-sugar transferases"/>
    <property type="match status" value="1"/>
</dbReference>
<evidence type="ECO:0000313" key="3">
    <source>
        <dbReference type="Proteomes" id="UP001418444"/>
    </source>
</evidence>
<dbReference type="InterPro" id="IPR050834">
    <property type="entry name" value="Glycosyltransf_2"/>
</dbReference>
<dbReference type="PANTHER" id="PTHR43685">
    <property type="entry name" value="GLYCOSYLTRANSFERASE"/>
    <property type="match status" value="1"/>
</dbReference>
<organism evidence="2 3">
    <name type="scientific">Gordonia caeni</name>
    <dbReference type="NCBI Taxonomy" id="1007097"/>
    <lineage>
        <taxon>Bacteria</taxon>
        <taxon>Bacillati</taxon>
        <taxon>Actinomycetota</taxon>
        <taxon>Actinomycetes</taxon>
        <taxon>Mycobacteriales</taxon>
        <taxon>Gordoniaceae</taxon>
        <taxon>Gordonia</taxon>
    </lineage>
</organism>
<gene>
    <name evidence="2" type="ORF">GCM10022231_36420</name>
</gene>
<name>A0ABP7PV85_9ACTN</name>
<comment type="caution">
    <text evidence="2">The sequence shown here is derived from an EMBL/GenBank/DDBJ whole genome shotgun (WGS) entry which is preliminary data.</text>
</comment>
<dbReference type="Gene3D" id="3.90.550.10">
    <property type="entry name" value="Spore Coat Polysaccharide Biosynthesis Protein SpsA, Chain A"/>
    <property type="match status" value="1"/>
</dbReference>
<proteinExistence type="predicted"/>
<protein>
    <recommendedName>
        <fullName evidence="1">Glycosyltransferase 2-like domain-containing protein</fullName>
    </recommendedName>
</protein>
<dbReference type="EMBL" id="BAAAZW010000017">
    <property type="protein sequence ID" value="GAA3971608.1"/>
    <property type="molecule type" value="Genomic_DNA"/>
</dbReference>
<evidence type="ECO:0000313" key="2">
    <source>
        <dbReference type="EMBL" id="GAA3971608.1"/>
    </source>
</evidence>
<evidence type="ECO:0000259" key="1">
    <source>
        <dbReference type="Pfam" id="PF00535"/>
    </source>
</evidence>
<feature type="domain" description="Glycosyltransferase 2-like" evidence="1">
    <location>
        <begin position="4"/>
        <end position="165"/>
    </location>
</feature>
<sequence length="287" mass="32678">MTASVVIAYYRGLPDLDVQISALARQDYDGAFEVVISDNEGSADLAHYVESHPLRERLNLRRVDSSAVAGTSHARNVGTRCAAYDFIAYCDQDDAVHPTWLRAMVTASHDADLVGGPLERETLNDPVVAAWRVLPDPDEPFVLGRFLPITFGCNLGIRRSVFEAVGGWDESYPTAASDVEFCWRVQTRGYRFAHARDAMVAYRYRTGLRETWTQVIDYGREEARVAKEYRAPGRQWWWFPVHAAVSLGTAPVWPWAWSRRRVGQWVWVTGNLVGRIRGSFRYRTAYW</sequence>
<dbReference type="InterPro" id="IPR001173">
    <property type="entry name" value="Glyco_trans_2-like"/>
</dbReference>
<reference evidence="3" key="1">
    <citation type="journal article" date="2019" name="Int. J. Syst. Evol. Microbiol.">
        <title>The Global Catalogue of Microorganisms (GCM) 10K type strain sequencing project: providing services to taxonomists for standard genome sequencing and annotation.</title>
        <authorList>
            <consortium name="The Broad Institute Genomics Platform"/>
            <consortium name="The Broad Institute Genome Sequencing Center for Infectious Disease"/>
            <person name="Wu L."/>
            <person name="Ma J."/>
        </authorList>
    </citation>
    <scope>NUCLEOTIDE SEQUENCE [LARGE SCALE GENOMIC DNA]</scope>
    <source>
        <strain evidence="3">JCM 16923</strain>
    </source>
</reference>
<dbReference type="Proteomes" id="UP001418444">
    <property type="component" value="Unassembled WGS sequence"/>
</dbReference>
<accession>A0ABP7PV85</accession>
<dbReference type="InterPro" id="IPR029044">
    <property type="entry name" value="Nucleotide-diphossugar_trans"/>
</dbReference>
<dbReference type="PANTHER" id="PTHR43685:SF2">
    <property type="entry name" value="GLYCOSYLTRANSFERASE 2-LIKE DOMAIN-CONTAINING PROTEIN"/>
    <property type="match status" value="1"/>
</dbReference>
<keyword evidence="3" id="KW-1185">Reference proteome</keyword>